<protein>
    <submittedName>
        <fullName evidence="2">Helix-turn-helix transcriptional regulator</fullName>
    </submittedName>
</protein>
<organism evidence="2 3">
    <name type="scientific">Zhongshania aquimaris</name>
    <dbReference type="NCBI Taxonomy" id="2857107"/>
    <lineage>
        <taxon>Bacteria</taxon>
        <taxon>Pseudomonadati</taxon>
        <taxon>Pseudomonadota</taxon>
        <taxon>Gammaproteobacteria</taxon>
        <taxon>Cellvibrionales</taxon>
        <taxon>Spongiibacteraceae</taxon>
        <taxon>Zhongshania</taxon>
    </lineage>
</organism>
<dbReference type="Pfam" id="PF01381">
    <property type="entry name" value="HTH_3"/>
    <property type="match status" value="1"/>
</dbReference>
<dbReference type="EMBL" id="JAHWDQ010000003">
    <property type="protein sequence ID" value="MBW2941935.1"/>
    <property type="molecule type" value="Genomic_DNA"/>
</dbReference>
<dbReference type="PROSITE" id="PS50943">
    <property type="entry name" value="HTH_CROC1"/>
    <property type="match status" value="1"/>
</dbReference>
<name>A0ABS6VW65_9GAMM</name>
<comment type="caution">
    <text evidence="2">The sequence shown here is derived from an EMBL/GenBank/DDBJ whole genome shotgun (WGS) entry which is preliminary data.</text>
</comment>
<feature type="domain" description="HTH cro/C1-type" evidence="1">
    <location>
        <begin position="11"/>
        <end position="41"/>
    </location>
</feature>
<proteinExistence type="predicted"/>
<dbReference type="InterPro" id="IPR001387">
    <property type="entry name" value="Cro/C1-type_HTH"/>
</dbReference>
<accession>A0ABS6VW65</accession>
<evidence type="ECO:0000313" key="2">
    <source>
        <dbReference type="EMBL" id="MBW2941935.1"/>
    </source>
</evidence>
<keyword evidence="3" id="KW-1185">Reference proteome</keyword>
<dbReference type="CDD" id="cd00093">
    <property type="entry name" value="HTH_XRE"/>
    <property type="match status" value="1"/>
</dbReference>
<gene>
    <name evidence="2" type="ORF">KXJ70_14150</name>
</gene>
<sequence>MNILSNTQAVAARSALSLSQAKVAKDIGLSRAYLSQFESGKMILEDRWLNALNDYYQDQGWSPEEASPTETSNTVDTIRMRDGFHISAELDDSQVEELLNSYYENRFQIEALGNALAPKSFLMGLSREKAQKSTFKLLCLTALQDSILRQLRGHDTVIECCHPMRYRDAETIGQYASSLIAEVLGTHESNEDEEKLSWFDAEVI</sequence>
<reference evidence="2" key="1">
    <citation type="submission" date="2021-07" db="EMBL/GenBank/DDBJ databases">
        <title>Zhongshania sp. CAU 1632 isolated from seawater.</title>
        <authorList>
            <person name="Kim W."/>
        </authorList>
    </citation>
    <scope>NUCLEOTIDE SEQUENCE</scope>
    <source>
        <strain evidence="2">CAU 1632</strain>
    </source>
</reference>
<evidence type="ECO:0000313" key="3">
    <source>
        <dbReference type="Proteomes" id="UP001166291"/>
    </source>
</evidence>
<dbReference type="RefSeq" id="WP_219044153.1">
    <property type="nucleotide sequence ID" value="NZ_JAHWDQ010000003.1"/>
</dbReference>
<dbReference type="Proteomes" id="UP001166291">
    <property type="component" value="Unassembled WGS sequence"/>
</dbReference>
<evidence type="ECO:0000259" key="1">
    <source>
        <dbReference type="PROSITE" id="PS50943"/>
    </source>
</evidence>